<organism evidence="1 2">
    <name type="scientific">Oryza meyeriana var. granulata</name>
    <dbReference type="NCBI Taxonomy" id="110450"/>
    <lineage>
        <taxon>Eukaryota</taxon>
        <taxon>Viridiplantae</taxon>
        <taxon>Streptophyta</taxon>
        <taxon>Embryophyta</taxon>
        <taxon>Tracheophyta</taxon>
        <taxon>Spermatophyta</taxon>
        <taxon>Magnoliopsida</taxon>
        <taxon>Liliopsida</taxon>
        <taxon>Poales</taxon>
        <taxon>Poaceae</taxon>
        <taxon>BOP clade</taxon>
        <taxon>Oryzoideae</taxon>
        <taxon>Oryzeae</taxon>
        <taxon>Oryzinae</taxon>
        <taxon>Oryza</taxon>
        <taxon>Oryza meyeriana</taxon>
    </lineage>
</organism>
<name>A0A6G1FE53_9ORYZ</name>
<reference evidence="1 2" key="1">
    <citation type="submission" date="2019-11" db="EMBL/GenBank/DDBJ databases">
        <title>Whole genome sequence of Oryza granulata.</title>
        <authorList>
            <person name="Li W."/>
        </authorList>
    </citation>
    <scope>NUCLEOTIDE SEQUENCE [LARGE SCALE GENOMIC DNA]</scope>
    <source>
        <strain evidence="2">cv. Menghai</strain>
        <tissue evidence="1">Leaf</tissue>
    </source>
</reference>
<proteinExistence type="predicted"/>
<evidence type="ECO:0000313" key="1">
    <source>
        <dbReference type="EMBL" id="KAF0935187.1"/>
    </source>
</evidence>
<comment type="caution">
    <text evidence="1">The sequence shown here is derived from an EMBL/GenBank/DDBJ whole genome shotgun (WGS) entry which is preliminary data.</text>
</comment>
<dbReference type="Proteomes" id="UP000479710">
    <property type="component" value="Unassembled WGS sequence"/>
</dbReference>
<keyword evidence="2" id="KW-1185">Reference proteome</keyword>
<sequence>MAILDAAKPLLEMLHSNGAIPSSDDTLQLPMHLQNAPAALKSFVKEKATLSSSQTIAVVKSLYPQVDI</sequence>
<dbReference type="AlphaFoldDB" id="A0A6G1FE53"/>
<gene>
    <name evidence="1" type="ORF">E2562_031042</name>
</gene>
<protein>
    <submittedName>
        <fullName evidence="1">Uncharacterized protein</fullName>
    </submittedName>
</protein>
<evidence type="ECO:0000313" key="2">
    <source>
        <dbReference type="Proteomes" id="UP000479710"/>
    </source>
</evidence>
<dbReference type="EMBL" id="SPHZ02000001">
    <property type="protein sequence ID" value="KAF0935187.1"/>
    <property type="molecule type" value="Genomic_DNA"/>
</dbReference>
<accession>A0A6G1FE53</accession>